<dbReference type="AlphaFoldDB" id="A0A7J9I1B0"/>
<dbReference type="EMBL" id="JABFAD010000013">
    <property type="protein sequence ID" value="MBA0815890.1"/>
    <property type="molecule type" value="Genomic_DNA"/>
</dbReference>
<reference evidence="1 2" key="1">
    <citation type="journal article" date="2019" name="Genome Biol. Evol.">
        <title>Insights into the evolution of the New World diploid cottons (Gossypium, subgenus Houzingenia) based on genome sequencing.</title>
        <authorList>
            <person name="Grover C.E."/>
            <person name="Arick M.A. 2nd"/>
            <person name="Thrash A."/>
            <person name="Conover J.L."/>
            <person name="Sanders W.S."/>
            <person name="Peterson D.G."/>
            <person name="Frelichowski J.E."/>
            <person name="Scheffler J.A."/>
            <person name="Scheffler B.E."/>
            <person name="Wendel J.F."/>
        </authorList>
    </citation>
    <scope>NUCLEOTIDE SEQUENCE [LARGE SCALE GENOMIC DNA]</scope>
    <source>
        <strain evidence="1">0</strain>
        <tissue evidence="1">Leaf</tissue>
    </source>
</reference>
<dbReference type="OrthoDB" id="989055at2759"/>
<keyword evidence="2" id="KW-1185">Reference proteome</keyword>
<dbReference type="Proteomes" id="UP000593560">
    <property type="component" value="Unassembled WGS sequence"/>
</dbReference>
<evidence type="ECO:0000313" key="1">
    <source>
        <dbReference type="EMBL" id="MBA0815890.1"/>
    </source>
</evidence>
<sequence length="84" mass="9918">AKKEGCEPSYLEQFRFHLRKDKSDKLSSEAVEQVYDKACKRLKTLCQHLRVLFCLKIMLHWKTSCIHKCLALKSMEKCWDIDVG</sequence>
<proteinExistence type="predicted"/>
<comment type="caution">
    <text evidence="1">The sequence shown here is derived from an EMBL/GenBank/DDBJ whole genome shotgun (WGS) entry which is preliminary data.</text>
</comment>
<accession>A0A7J9I1B0</accession>
<name>A0A7J9I1B0_9ROSI</name>
<gene>
    <name evidence="1" type="ORF">Gohar_000615</name>
</gene>
<evidence type="ECO:0000313" key="2">
    <source>
        <dbReference type="Proteomes" id="UP000593560"/>
    </source>
</evidence>
<organism evidence="1 2">
    <name type="scientific">Gossypium harknessii</name>
    <dbReference type="NCBI Taxonomy" id="34285"/>
    <lineage>
        <taxon>Eukaryota</taxon>
        <taxon>Viridiplantae</taxon>
        <taxon>Streptophyta</taxon>
        <taxon>Embryophyta</taxon>
        <taxon>Tracheophyta</taxon>
        <taxon>Spermatophyta</taxon>
        <taxon>Magnoliopsida</taxon>
        <taxon>eudicotyledons</taxon>
        <taxon>Gunneridae</taxon>
        <taxon>Pentapetalae</taxon>
        <taxon>rosids</taxon>
        <taxon>malvids</taxon>
        <taxon>Malvales</taxon>
        <taxon>Malvaceae</taxon>
        <taxon>Malvoideae</taxon>
        <taxon>Gossypium</taxon>
    </lineage>
</organism>
<feature type="non-terminal residue" evidence="1">
    <location>
        <position position="84"/>
    </location>
</feature>
<protein>
    <submittedName>
        <fullName evidence="1">Uncharacterized protein</fullName>
    </submittedName>
</protein>